<dbReference type="Proteomes" id="UP000265520">
    <property type="component" value="Unassembled WGS sequence"/>
</dbReference>
<keyword evidence="3" id="KW-1185">Reference proteome</keyword>
<protein>
    <submittedName>
        <fullName evidence="2">Uncharacterized protein</fullName>
    </submittedName>
</protein>
<dbReference type="AlphaFoldDB" id="A0A392RHZ6"/>
<comment type="caution">
    <text evidence="2">The sequence shown here is derived from an EMBL/GenBank/DDBJ whole genome shotgun (WGS) entry which is preliminary data.</text>
</comment>
<name>A0A392RHZ6_9FABA</name>
<accession>A0A392RHZ6</accession>
<evidence type="ECO:0000313" key="2">
    <source>
        <dbReference type="EMBL" id="MCI35410.1"/>
    </source>
</evidence>
<feature type="compositionally biased region" description="Polar residues" evidence="1">
    <location>
        <begin position="1"/>
        <end position="11"/>
    </location>
</feature>
<reference evidence="2 3" key="1">
    <citation type="journal article" date="2018" name="Front. Plant Sci.">
        <title>Red Clover (Trifolium pratense) and Zigzag Clover (T. medium) - A Picture of Genomic Similarities and Differences.</title>
        <authorList>
            <person name="Dluhosova J."/>
            <person name="Istvanek J."/>
            <person name="Nedelnik J."/>
            <person name="Repkova J."/>
        </authorList>
    </citation>
    <scope>NUCLEOTIDE SEQUENCE [LARGE SCALE GENOMIC DNA]</scope>
    <source>
        <strain evidence="3">cv. 10/8</strain>
        <tissue evidence="2">Leaf</tissue>
    </source>
</reference>
<feature type="compositionally biased region" description="Basic residues" evidence="1">
    <location>
        <begin position="28"/>
        <end position="38"/>
    </location>
</feature>
<sequence>MPKKAQLNNYPKYQPIQRDPPKTDPKAGKKYWKKKRNSNQRLRSEKEKPRALKSPRKKVPESQRELSYPSKSPPPPYSQ</sequence>
<feature type="region of interest" description="Disordered" evidence="1">
    <location>
        <begin position="1"/>
        <end position="79"/>
    </location>
</feature>
<evidence type="ECO:0000256" key="1">
    <source>
        <dbReference type="SAM" id="MobiDB-lite"/>
    </source>
</evidence>
<evidence type="ECO:0000313" key="3">
    <source>
        <dbReference type="Proteomes" id="UP000265520"/>
    </source>
</evidence>
<proteinExistence type="predicted"/>
<organism evidence="2 3">
    <name type="scientific">Trifolium medium</name>
    <dbReference type="NCBI Taxonomy" id="97028"/>
    <lineage>
        <taxon>Eukaryota</taxon>
        <taxon>Viridiplantae</taxon>
        <taxon>Streptophyta</taxon>
        <taxon>Embryophyta</taxon>
        <taxon>Tracheophyta</taxon>
        <taxon>Spermatophyta</taxon>
        <taxon>Magnoliopsida</taxon>
        <taxon>eudicotyledons</taxon>
        <taxon>Gunneridae</taxon>
        <taxon>Pentapetalae</taxon>
        <taxon>rosids</taxon>
        <taxon>fabids</taxon>
        <taxon>Fabales</taxon>
        <taxon>Fabaceae</taxon>
        <taxon>Papilionoideae</taxon>
        <taxon>50 kb inversion clade</taxon>
        <taxon>NPAAA clade</taxon>
        <taxon>Hologalegina</taxon>
        <taxon>IRL clade</taxon>
        <taxon>Trifolieae</taxon>
        <taxon>Trifolium</taxon>
    </lineage>
</organism>
<dbReference type="EMBL" id="LXQA010223081">
    <property type="protein sequence ID" value="MCI35410.1"/>
    <property type="molecule type" value="Genomic_DNA"/>
</dbReference>